<dbReference type="AlphaFoldDB" id="A0A6A4VRY0"/>
<evidence type="ECO:0000313" key="4">
    <source>
        <dbReference type="Proteomes" id="UP000440578"/>
    </source>
</evidence>
<dbReference type="PANTHER" id="PTHR22803">
    <property type="entry name" value="MANNOSE, PHOSPHOLIPASE, LECTIN RECEPTOR RELATED"/>
    <property type="match status" value="1"/>
</dbReference>
<keyword evidence="3" id="KW-0675">Receptor</keyword>
<keyword evidence="1" id="KW-1133">Transmembrane helix</keyword>
<dbReference type="InterPro" id="IPR016187">
    <property type="entry name" value="CTDL_fold"/>
</dbReference>
<protein>
    <submittedName>
        <fullName evidence="3">C-type mannose receptor 2</fullName>
    </submittedName>
</protein>
<proteinExistence type="predicted"/>
<comment type="caution">
    <text evidence="3">The sequence shown here is derived from an EMBL/GenBank/DDBJ whole genome shotgun (WGS) entry which is preliminary data.</text>
</comment>
<dbReference type="InterPro" id="IPR016186">
    <property type="entry name" value="C-type_lectin-like/link_sf"/>
</dbReference>
<dbReference type="OrthoDB" id="6360397at2759"/>
<keyword evidence="1" id="KW-0812">Transmembrane</keyword>
<feature type="transmembrane region" description="Helical" evidence="1">
    <location>
        <begin position="43"/>
        <end position="64"/>
    </location>
</feature>
<name>A0A6A4VRY0_AMPAM</name>
<feature type="domain" description="C-type lectin" evidence="2">
    <location>
        <begin position="234"/>
        <end position="363"/>
    </location>
</feature>
<gene>
    <name evidence="3" type="primary">MRC2_0</name>
    <name evidence="3" type="ORF">FJT64_006125</name>
</gene>
<evidence type="ECO:0000259" key="2">
    <source>
        <dbReference type="PROSITE" id="PS50041"/>
    </source>
</evidence>
<dbReference type="InterPro" id="IPR001304">
    <property type="entry name" value="C-type_lectin-like"/>
</dbReference>
<dbReference type="CDD" id="cd00037">
    <property type="entry name" value="CLECT"/>
    <property type="match status" value="2"/>
</dbReference>
<keyword evidence="1" id="KW-0472">Membrane</keyword>
<dbReference type="EMBL" id="VIIS01001560">
    <property type="protein sequence ID" value="KAF0296433.1"/>
    <property type="molecule type" value="Genomic_DNA"/>
</dbReference>
<dbReference type="InterPro" id="IPR050111">
    <property type="entry name" value="C-type_lectin/snaclec_domain"/>
</dbReference>
<accession>A0A6A4VRY0</accession>
<keyword evidence="4" id="KW-1185">Reference proteome</keyword>
<evidence type="ECO:0000313" key="3">
    <source>
        <dbReference type="EMBL" id="KAF0296433.1"/>
    </source>
</evidence>
<evidence type="ECO:0000256" key="1">
    <source>
        <dbReference type="SAM" id="Phobius"/>
    </source>
</evidence>
<dbReference type="SMART" id="SM00034">
    <property type="entry name" value="CLECT"/>
    <property type="match status" value="2"/>
</dbReference>
<sequence length="366" mass="39771">MARRGTLDLFLQQRSDVRLATGGIKWSRRSTAHHHRPLVSHRFVVAMVVARVSLLAAVGLIMGLQLAAPSTAAPASGQDCPTGWEGPHRDICYRLSEDARSWTDAKANGCEALSGGAYLASVTYANKAFLSKQESIIGSDYYWVGLRSGDAEWNSGTAAAEPVDYTNWEVMRHQEPSGSRITNDDCVMVTTALAPAEFQPAGSWVDWDCEYQTPAICQVQQNSDGSCSDGWTSVGSDCYAMTEALSFSEAEVACSTKMAGARLAAVYDYDTLSAGLDIGTAGYLWIGLRSTPAADGALRWLANGEEVTDTPWKCIKYDEPDSEQMGFEDADCVVVNGLEADDLYQAGAWSDYFCTVEYRYLCALKL</sequence>
<organism evidence="3 4">
    <name type="scientific">Amphibalanus amphitrite</name>
    <name type="common">Striped barnacle</name>
    <name type="synonym">Balanus amphitrite</name>
    <dbReference type="NCBI Taxonomy" id="1232801"/>
    <lineage>
        <taxon>Eukaryota</taxon>
        <taxon>Metazoa</taxon>
        <taxon>Ecdysozoa</taxon>
        <taxon>Arthropoda</taxon>
        <taxon>Crustacea</taxon>
        <taxon>Multicrustacea</taxon>
        <taxon>Cirripedia</taxon>
        <taxon>Thoracica</taxon>
        <taxon>Thoracicalcarea</taxon>
        <taxon>Balanomorpha</taxon>
        <taxon>Balanoidea</taxon>
        <taxon>Balanidae</taxon>
        <taxon>Amphibalaninae</taxon>
        <taxon>Amphibalanus</taxon>
    </lineage>
</organism>
<reference evidence="3 4" key="1">
    <citation type="submission" date="2019-07" db="EMBL/GenBank/DDBJ databases">
        <title>Draft genome assembly of a fouling barnacle, Amphibalanus amphitrite (Darwin, 1854): The first reference genome for Thecostraca.</title>
        <authorList>
            <person name="Kim W."/>
        </authorList>
    </citation>
    <scope>NUCLEOTIDE SEQUENCE [LARGE SCALE GENOMIC DNA]</scope>
    <source>
        <strain evidence="3">SNU_AA5</strain>
        <tissue evidence="3">Soma without cirri and trophi</tissue>
    </source>
</reference>
<dbReference type="Proteomes" id="UP000440578">
    <property type="component" value="Unassembled WGS sequence"/>
</dbReference>
<dbReference type="Pfam" id="PF00059">
    <property type="entry name" value="Lectin_C"/>
    <property type="match status" value="2"/>
</dbReference>
<dbReference type="SUPFAM" id="SSF56436">
    <property type="entry name" value="C-type lectin-like"/>
    <property type="match status" value="2"/>
</dbReference>
<feature type="domain" description="C-type lectin" evidence="2">
    <location>
        <begin position="88"/>
        <end position="218"/>
    </location>
</feature>
<dbReference type="PROSITE" id="PS50041">
    <property type="entry name" value="C_TYPE_LECTIN_2"/>
    <property type="match status" value="2"/>
</dbReference>
<dbReference type="Gene3D" id="3.10.100.10">
    <property type="entry name" value="Mannose-Binding Protein A, subunit A"/>
    <property type="match status" value="2"/>
</dbReference>